<dbReference type="AlphaFoldDB" id="R2SGE2"/>
<gene>
    <name evidence="2" type="ORF">UAU_02130</name>
</gene>
<reference evidence="2 3" key="1">
    <citation type="submission" date="2013-02" db="EMBL/GenBank/DDBJ databases">
        <title>The Genome Sequence of Enterococcus pallens BAA-351.</title>
        <authorList>
            <consortium name="The Broad Institute Genome Sequencing Platform"/>
            <consortium name="The Broad Institute Genome Sequencing Center for Infectious Disease"/>
            <person name="Earl A.M."/>
            <person name="Gilmore M.S."/>
            <person name="Lebreton F."/>
            <person name="Walker B."/>
            <person name="Young S.K."/>
            <person name="Zeng Q."/>
            <person name="Gargeya S."/>
            <person name="Fitzgerald M."/>
            <person name="Haas B."/>
            <person name="Abouelleil A."/>
            <person name="Alvarado L."/>
            <person name="Arachchi H.M."/>
            <person name="Berlin A.M."/>
            <person name="Chapman S.B."/>
            <person name="Dewar J."/>
            <person name="Goldberg J."/>
            <person name="Griggs A."/>
            <person name="Gujja S."/>
            <person name="Hansen M."/>
            <person name="Howarth C."/>
            <person name="Imamovic A."/>
            <person name="Larimer J."/>
            <person name="McCowan C."/>
            <person name="Murphy C."/>
            <person name="Neiman D."/>
            <person name="Pearson M."/>
            <person name="Priest M."/>
            <person name="Roberts A."/>
            <person name="Saif S."/>
            <person name="Shea T."/>
            <person name="Sisk P."/>
            <person name="Sykes S."/>
            <person name="Wortman J."/>
            <person name="Nusbaum C."/>
            <person name="Birren B."/>
        </authorList>
    </citation>
    <scope>NUCLEOTIDE SEQUENCE [LARGE SCALE GENOMIC DNA]</scope>
    <source>
        <strain evidence="2 3">ATCC BAA-351</strain>
    </source>
</reference>
<dbReference type="EMBL" id="AJAQ01000015">
    <property type="protein sequence ID" value="EOH94395.1"/>
    <property type="molecule type" value="Genomic_DNA"/>
</dbReference>
<evidence type="ECO:0000313" key="3">
    <source>
        <dbReference type="Proteomes" id="UP000013782"/>
    </source>
</evidence>
<evidence type="ECO:0000256" key="1">
    <source>
        <dbReference type="SAM" id="Phobius"/>
    </source>
</evidence>
<accession>R2SGE2</accession>
<keyword evidence="1" id="KW-0472">Membrane</keyword>
<feature type="transmembrane region" description="Helical" evidence="1">
    <location>
        <begin position="31"/>
        <end position="49"/>
    </location>
</feature>
<evidence type="ECO:0000313" key="2">
    <source>
        <dbReference type="EMBL" id="EOH94395.1"/>
    </source>
</evidence>
<keyword evidence="3" id="KW-1185">Reference proteome</keyword>
<dbReference type="HOGENOM" id="CLU_2395182_0_0_9"/>
<name>R2SGE2_9ENTE</name>
<keyword evidence="1" id="KW-0812">Transmembrane</keyword>
<feature type="transmembrane region" description="Helical" evidence="1">
    <location>
        <begin position="61"/>
        <end position="80"/>
    </location>
</feature>
<organism evidence="2 3">
    <name type="scientific">Enterococcus pallens ATCC BAA-351</name>
    <dbReference type="NCBI Taxonomy" id="1158607"/>
    <lineage>
        <taxon>Bacteria</taxon>
        <taxon>Bacillati</taxon>
        <taxon>Bacillota</taxon>
        <taxon>Bacilli</taxon>
        <taxon>Lactobacillales</taxon>
        <taxon>Enterococcaceae</taxon>
        <taxon>Enterococcus</taxon>
    </lineage>
</organism>
<proteinExistence type="predicted"/>
<dbReference type="Proteomes" id="UP000013782">
    <property type="component" value="Unassembled WGS sequence"/>
</dbReference>
<sequence>MRKKIAPLSVSEKKRFMNRYMEIRNTLQNKGIRRFAMGIISTGVYLMLHKRFIFLETTLKLTVLLFLVGTLKSFGHLVILDRIYAWYKKYGIY</sequence>
<protein>
    <submittedName>
        <fullName evidence="2">Uncharacterized protein</fullName>
    </submittedName>
</protein>
<keyword evidence="1" id="KW-1133">Transmembrane helix</keyword>
<comment type="caution">
    <text evidence="2">The sequence shown here is derived from an EMBL/GenBank/DDBJ whole genome shotgun (WGS) entry which is preliminary data.</text>
</comment>